<protein>
    <submittedName>
        <fullName evidence="1">Uncharacterized protein</fullName>
    </submittedName>
</protein>
<evidence type="ECO:0000313" key="1">
    <source>
        <dbReference type="EMBL" id="AIF83279.1"/>
    </source>
</evidence>
<dbReference type="KEGG" id="nev:NTE_01207"/>
<dbReference type="STRING" id="1459636.NTE_01207"/>
<dbReference type="EMBL" id="CP007174">
    <property type="protein sequence ID" value="AIF83279.1"/>
    <property type="molecule type" value="Genomic_DNA"/>
</dbReference>
<keyword evidence="2" id="KW-1185">Reference proteome</keyword>
<dbReference type="AlphaFoldDB" id="A0A075MVI6"/>
<dbReference type="HOGENOM" id="CLU_1048077_0_0_2"/>
<gene>
    <name evidence="1" type="ORF">NTE_01207</name>
</gene>
<dbReference type="GeneID" id="41597016"/>
<name>A0A075MVI6_9ARCH</name>
<reference evidence="1 2" key="1">
    <citation type="journal article" date="2014" name="PLoS ONE">
        <title>Genome Sequence of Candidatus Nitrososphaera evergladensis from Group I.1b Enriched from Everglades Soil Reveals Novel Genomic Features of the Ammonia-Oxidizing Archaea.</title>
        <authorList>
            <person name="Zhalnina K.V."/>
            <person name="Dias R."/>
            <person name="Leonard M.T."/>
            <person name="Dorr de Quadros P."/>
            <person name="Camargo F.A."/>
            <person name="Drew J.C."/>
            <person name="Farmerie W.G."/>
            <person name="Daroub S.H."/>
            <person name="Triplett E.W."/>
        </authorList>
    </citation>
    <scope>NUCLEOTIDE SEQUENCE [LARGE SCALE GENOMIC DNA]</scope>
    <source>
        <strain evidence="1 2">SR1</strain>
    </source>
</reference>
<proteinExistence type="predicted"/>
<dbReference type="RefSeq" id="WP_148700071.1">
    <property type="nucleotide sequence ID" value="NZ_CP007174.1"/>
</dbReference>
<organism evidence="1 2">
    <name type="scientific">Candidatus Nitrososphaera evergladensis SR1</name>
    <dbReference type="NCBI Taxonomy" id="1459636"/>
    <lineage>
        <taxon>Archaea</taxon>
        <taxon>Nitrososphaerota</taxon>
        <taxon>Nitrososphaeria</taxon>
        <taxon>Nitrososphaerales</taxon>
        <taxon>Nitrososphaeraceae</taxon>
        <taxon>Nitrososphaera</taxon>
    </lineage>
</organism>
<evidence type="ECO:0000313" key="2">
    <source>
        <dbReference type="Proteomes" id="UP000028194"/>
    </source>
</evidence>
<sequence length="265" mass="30930">MAEQFIEVGDILRELTRLLGKNLSRDLPDTPIQQSINTIFQLHNAHRYQERNYHIAILQFLVRNLLDIEKHDQKLLKKYRRIIRDSLDVNKYYGARFEVATASTLIRNKCNFERVIETTTPTPDFVIHEVSDVFLECGSTHLSNPRPKDFEYKIISEAKEKGRKTYCNHKTVLLLDISNILHHAIRFNMPIHARLEAITEKAVGSTKFGSLLLFDYIIDSKTHQYSHSYLRKDNSDIDSNLQLLLDRIFPSGHVRIESFYQPSFG</sequence>
<dbReference type="Proteomes" id="UP000028194">
    <property type="component" value="Chromosome"/>
</dbReference>
<accession>A0A075MVI6</accession>